<keyword evidence="1" id="KW-0472">Membrane</keyword>
<evidence type="ECO:0000313" key="2">
    <source>
        <dbReference type="EMBL" id="GGI13841.1"/>
    </source>
</evidence>
<dbReference type="AlphaFoldDB" id="A0A8J3ANE1"/>
<name>A0A8J3ANE1_9BACI</name>
<dbReference type="EMBL" id="BMHB01000001">
    <property type="protein sequence ID" value="GGI13841.1"/>
    <property type="molecule type" value="Genomic_DNA"/>
</dbReference>
<organism evidence="2 3">
    <name type="scientific">Gottfriedia solisilvae</name>
    <dbReference type="NCBI Taxonomy" id="1516104"/>
    <lineage>
        <taxon>Bacteria</taxon>
        <taxon>Bacillati</taxon>
        <taxon>Bacillota</taxon>
        <taxon>Bacilli</taxon>
        <taxon>Bacillales</taxon>
        <taxon>Bacillaceae</taxon>
        <taxon>Gottfriedia</taxon>
    </lineage>
</organism>
<proteinExistence type="predicted"/>
<keyword evidence="3" id="KW-1185">Reference proteome</keyword>
<protein>
    <submittedName>
        <fullName evidence="2">Uncharacterized protein</fullName>
    </submittedName>
</protein>
<accession>A0A8J3ANE1</accession>
<feature type="transmembrane region" description="Helical" evidence="1">
    <location>
        <begin position="12"/>
        <end position="32"/>
    </location>
</feature>
<dbReference type="OrthoDB" id="2869974at2"/>
<comment type="caution">
    <text evidence="2">The sequence shown here is derived from an EMBL/GenBank/DDBJ whole genome shotgun (WGS) entry which is preliminary data.</text>
</comment>
<gene>
    <name evidence="2" type="ORF">GCM10007380_19930</name>
</gene>
<dbReference type="RefSeq" id="WP_087998362.1">
    <property type="nucleotide sequence ID" value="NZ_BMHB01000001.1"/>
</dbReference>
<keyword evidence="1" id="KW-1133">Transmembrane helix</keyword>
<sequence length="154" mass="18228">MKLKYKVNQSKEAGIFYLFGAIINLLILLFTVNQTWDVISHIKVLTIPFIIVVLFILWFIVIGVYFLKLNTIDYMRIDNNKLSIHRGLYRPRKVINIEEIEKGFINSDKFILILHSKKEIEIYIKNLLNKDFEILTMQLSNSILISKNNDFIYN</sequence>
<dbReference type="Proteomes" id="UP000626244">
    <property type="component" value="Unassembled WGS sequence"/>
</dbReference>
<reference evidence="3" key="1">
    <citation type="journal article" date="2019" name="Int. J. Syst. Evol. Microbiol.">
        <title>The Global Catalogue of Microorganisms (GCM) 10K type strain sequencing project: providing services to taxonomists for standard genome sequencing and annotation.</title>
        <authorList>
            <consortium name="The Broad Institute Genomics Platform"/>
            <consortium name="The Broad Institute Genome Sequencing Center for Infectious Disease"/>
            <person name="Wu L."/>
            <person name="Ma J."/>
        </authorList>
    </citation>
    <scope>NUCLEOTIDE SEQUENCE [LARGE SCALE GENOMIC DNA]</scope>
    <source>
        <strain evidence="3">CGMCC 1.14993</strain>
    </source>
</reference>
<keyword evidence="1" id="KW-0812">Transmembrane</keyword>
<evidence type="ECO:0000256" key="1">
    <source>
        <dbReference type="SAM" id="Phobius"/>
    </source>
</evidence>
<evidence type="ECO:0000313" key="3">
    <source>
        <dbReference type="Proteomes" id="UP000626244"/>
    </source>
</evidence>
<feature type="transmembrane region" description="Helical" evidence="1">
    <location>
        <begin position="44"/>
        <end position="67"/>
    </location>
</feature>